<proteinExistence type="predicted"/>
<dbReference type="EMBL" id="MNZM01000059">
    <property type="protein sequence ID" value="OIP84322.1"/>
    <property type="molecule type" value="Genomic_DNA"/>
</dbReference>
<evidence type="ECO:0000313" key="3">
    <source>
        <dbReference type="Proteomes" id="UP000183758"/>
    </source>
</evidence>
<evidence type="ECO:0000256" key="1">
    <source>
        <dbReference type="SAM" id="Phobius"/>
    </source>
</evidence>
<dbReference type="AlphaFoldDB" id="A0A1J5HRB7"/>
<accession>A0A1J5HRB7</accession>
<dbReference type="InterPro" id="IPR008910">
    <property type="entry name" value="MSC_TM_helix"/>
</dbReference>
<feature type="transmembrane region" description="Helical" evidence="1">
    <location>
        <begin position="109"/>
        <end position="131"/>
    </location>
</feature>
<evidence type="ECO:0008006" key="4">
    <source>
        <dbReference type="Google" id="ProtNLM"/>
    </source>
</evidence>
<keyword evidence="1" id="KW-0472">Membrane</keyword>
<evidence type="ECO:0000313" key="2">
    <source>
        <dbReference type="EMBL" id="OIP84322.1"/>
    </source>
</evidence>
<comment type="caution">
    <text evidence="2">The sequence shown here is derived from an EMBL/GenBank/DDBJ whole genome shotgun (WGS) entry which is preliminary data.</text>
</comment>
<sequence length="216" mass="23820">MFSIPNLAINRFWEKISNFIPDLLMGLFVLIIGLLIGNLLKKVVKTLITFFKIPYLLEKAKLSSKAQINIWLDILAEIFRWTVIIMFLIPTLEVWGLSRATGVINQLLLYLPNVIVAVVIGFIGSIIANLGADLVKSSIKSMGVASANTMAMFTRSTIIFFTILVIMNQLGVAQDLIRILFTGIVAMLAIAGGLAFGLGGKDLAKDLLRQLQKKIK</sequence>
<gene>
    <name evidence="2" type="ORF">AUK04_02510</name>
</gene>
<protein>
    <recommendedName>
        <fullName evidence="4">Small-conductance mechanosensitive ion channel</fullName>
    </recommendedName>
</protein>
<dbReference type="Gene3D" id="1.10.287.1260">
    <property type="match status" value="1"/>
</dbReference>
<feature type="transmembrane region" description="Helical" evidence="1">
    <location>
        <begin position="20"/>
        <end position="40"/>
    </location>
</feature>
<dbReference type="Pfam" id="PF05552">
    <property type="entry name" value="MS_channel_1st_1"/>
    <property type="match status" value="2"/>
</dbReference>
<feature type="transmembrane region" description="Helical" evidence="1">
    <location>
        <begin position="70"/>
        <end position="89"/>
    </location>
</feature>
<name>A0A1J5HRB7_9BACT</name>
<feature type="transmembrane region" description="Helical" evidence="1">
    <location>
        <begin position="176"/>
        <end position="199"/>
    </location>
</feature>
<keyword evidence="1" id="KW-1133">Transmembrane helix</keyword>
<reference evidence="2 3" key="1">
    <citation type="journal article" date="2016" name="Environ. Microbiol.">
        <title>Genomic resolution of a cold subsurface aquifer community provides metabolic insights for novel microbes adapted to high CO concentrations.</title>
        <authorList>
            <person name="Probst A.J."/>
            <person name="Castelle C.J."/>
            <person name="Singh A."/>
            <person name="Brown C.T."/>
            <person name="Anantharaman K."/>
            <person name="Sharon I."/>
            <person name="Hug L.A."/>
            <person name="Burstein D."/>
            <person name="Emerson J.B."/>
            <person name="Thomas B.C."/>
            <person name="Banfield J.F."/>
        </authorList>
    </citation>
    <scope>NUCLEOTIDE SEQUENCE [LARGE SCALE GENOMIC DNA]</scope>
    <source>
        <strain evidence="2">CG2_30_33_16</strain>
    </source>
</reference>
<organism evidence="2 3">
    <name type="scientific">Candidatus Roizmanbacteria bacterium CG2_30_33_16</name>
    <dbReference type="NCBI Taxonomy" id="1805340"/>
    <lineage>
        <taxon>Bacteria</taxon>
        <taxon>Candidatus Roizmaniibacteriota</taxon>
    </lineage>
</organism>
<feature type="transmembrane region" description="Helical" evidence="1">
    <location>
        <begin position="152"/>
        <end position="170"/>
    </location>
</feature>
<dbReference type="Proteomes" id="UP000183758">
    <property type="component" value="Unassembled WGS sequence"/>
</dbReference>
<keyword evidence="1" id="KW-0812">Transmembrane</keyword>